<proteinExistence type="predicted"/>
<feature type="domain" description="Bro-N" evidence="2">
    <location>
        <begin position="1"/>
        <end position="121"/>
    </location>
</feature>
<dbReference type="OrthoDB" id="5682at10239"/>
<protein>
    <submittedName>
        <fullName evidence="3">Bro-5</fullName>
    </submittedName>
</protein>
<dbReference type="GeneID" id="5184164"/>
<dbReference type="SMART" id="SM00974">
    <property type="entry name" value="T5orf172"/>
    <property type="match status" value="1"/>
</dbReference>
<dbReference type="PROSITE" id="PS51750">
    <property type="entry name" value="BRO_N"/>
    <property type="match status" value="1"/>
</dbReference>
<keyword evidence="4" id="KW-1185">Reference proteome</keyword>
<reference evidence="3 4" key="1">
    <citation type="journal article" date="2008" name="J. Microbiol.">
        <title>Molecular and phylogenetic characterization of Spodoptera litura granulovirus.</title>
        <authorList>
            <person name="Wang Y."/>
            <person name="Choi J.Y."/>
            <person name="Roh J.Y."/>
            <person name="Woo S.D."/>
            <person name="Jin B.R."/>
            <person name="Je Y.H."/>
        </authorList>
    </citation>
    <scope>NUCLEOTIDE SEQUENCE [LARGE SCALE GENOMIC DNA]</scope>
    <source>
        <strain evidence="3">SlGV-K1</strain>
    </source>
</reference>
<accession>A5IZW6</accession>
<dbReference type="InterPro" id="IPR003497">
    <property type="entry name" value="BRO_N_domain"/>
</dbReference>
<dbReference type="Pfam" id="PF13455">
    <property type="entry name" value="MUG113"/>
    <property type="match status" value="1"/>
</dbReference>
<evidence type="ECO:0000259" key="2">
    <source>
        <dbReference type="PROSITE" id="PS51750"/>
    </source>
</evidence>
<dbReference type="RefSeq" id="YP_001257065.1">
    <property type="nucleotide sequence ID" value="NC_009503.1"/>
</dbReference>
<evidence type="ECO:0000313" key="3">
    <source>
        <dbReference type="EMBL" id="ABQ52057.1"/>
    </source>
</evidence>
<dbReference type="PANTHER" id="PTHR36180:SF2">
    <property type="entry name" value="BRO FAMILY PROTEIN"/>
    <property type="match status" value="1"/>
</dbReference>
<organism evidence="3 4">
    <name type="scientific">Spodoptera litura granulovirus</name>
    <dbReference type="NCBI Taxonomy" id="359919"/>
    <lineage>
        <taxon>Viruses</taxon>
        <taxon>Viruses incertae sedis</taxon>
        <taxon>Naldaviricetes</taxon>
        <taxon>Lefavirales</taxon>
        <taxon>Baculoviridae</taxon>
        <taxon>Betabaculovirus</taxon>
        <taxon>Betabaculovirus spliturae</taxon>
    </lineage>
</organism>
<gene>
    <name evidence="3" type="primary">bro-5</name>
    <name evidence="3" type="ORF">SlGVgp114</name>
</gene>
<evidence type="ECO:0000256" key="1">
    <source>
        <dbReference type="SAM" id="MobiDB-lite"/>
    </source>
</evidence>
<dbReference type="KEGG" id="vg:5184164"/>
<sequence>MALINKKCNITGVECEVWIVEVEKDKFMYGGRNIAKFLGYKRPHKAIRDHVKPQWKCKFDEIQKRLQIYNNNSIPANWQPNTVFISEAGVYALIMRCKLHTADLFRQWLFEEVLPELRKNGRMVDDFCKYSLAHKQPTTSIMEYVYFITSPMYRTRHVYKIGTTRTPAKRVRQLNCGRPFDLLELDHCKPVHHFGLAVETMLLNKYKSQLLHGEWVQFTDDKQYEQAKKTLEYYVTKRRSSDHKPEPNVSSLLSAI</sequence>
<feature type="region of interest" description="Disordered" evidence="1">
    <location>
        <begin position="237"/>
        <end position="256"/>
    </location>
</feature>
<dbReference type="Proteomes" id="UP000202782">
    <property type="component" value="Segment"/>
</dbReference>
<dbReference type="SMART" id="SM01040">
    <property type="entry name" value="Bro-N"/>
    <property type="match status" value="1"/>
</dbReference>
<dbReference type="PANTHER" id="PTHR36180">
    <property type="entry name" value="DNA-BINDING PROTEIN-RELATED-RELATED"/>
    <property type="match status" value="1"/>
</dbReference>
<dbReference type="Pfam" id="PF02498">
    <property type="entry name" value="Bro-N"/>
    <property type="match status" value="1"/>
</dbReference>
<dbReference type="InterPro" id="IPR018306">
    <property type="entry name" value="Phage_T5_Orf172_DNA-bd"/>
</dbReference>
<name>A5IZW6_9BBAC</name>
<evidence type="ECO:0000313" key="4">
    <source>
        <dbReference type="Proteomes" id="UP000202782"/>
    </source>
</evidence>
<dbReference type="EMBL" id="DQ288858">
    <property type="protein sequence ID" value="ABQ52057.1"/>
    <property type="molecule type" value="Genomic_DNA"/>
</dbReference>